<evidence type="ECO:0000313" key="1">
    <source>
        <dbReference type="EMBL" id="OEY73756.1"/>
    </source>
</evidence>
<evidence type="ECO:0000313" key="4">
    <source>
        <dbReference type="Proteomes" id="UP000232533"/>
    </source>
</evidence>
<accession>A0A2N0U2J8</accession>
<proteinExistence type="predicted"/>
<evidence type="ECO:0000313" key="3">
    <source>
        <dbReference type="Proteomes" id="UP000176009"/>
    </source>
</evidence>
<dbReference type="RefSeq" id="WP_070052775.1">
    <property type="nucleotide sequence ID" value="NZ_FVZF01000010.1"/>
</dbReference>
<dbReference type="InterPro" id="IPR017642">
    <property type="entry name" value="DNA_S_mod_DndB"/>
</dbReference>
<dbReference type="EMBL" id="MJBR01000002">
    <property type="protein sequence ID" value="OEY73756.1"/>
    <property type="molecule type" value="Genomic_DNA"/>
</dbReference>
<protein>
    <recommendedName>
        <fullName evidence="5">DGQHR domain-containing protein</fullName>
    </recommendedName>
</protein>
<keyword evidence="3" id="KW-1185">Reference proteome</keyword>
<evidence type="ECO:0000313" key="2">
    <source>
        <dbReference type="EMBL" id="PKD21217.1"/>
    </source>
</evidence>
<reference evidence="2 4" key="1">
    <citation type="submission" date="2015-10" db="EMBL/GenBank/DDBJ databases">
        <title>Draft genome sequence of Salegentibacter salinarum KCTC 12975.</title>
        <authorList>
            <person name="Lin W."/>
            <person name="Zheng Q."/>
        </authorList>
    </citation>
    <scope>NUCLEOTIDE SEQUENCE [LARGE SCALE GENOMIC DNA]</scope>
    <source>
        <strain evidence="2 4">KCTC 12974</strain>
    </source>
</reference>
<organism evidence="2 4">
    <name type="scientific">Salegentibacter salarius</name>
    <dbReference type="NCBI Taxonomy" id="435906"/>
    <lineage>
        <taxon>Bacteria</taxon>
        <taxon>Pseudomonadati</taxon>
        <taxon>Bacteroidota</taxon>
        <taxon>Flavobacteriia</taxon>
        <taxon>Flavobacteriales</taxon>
        <taxon>Flavobacteriaceae</taxon>
        <taxon>Salegentibacter</taxon>
    </lineage>
</organism>
<reference evidence="1 3" key="2">
    <citation type="submission" date="2016-09" db="EMBL/GenBank/DDBJ databases">
        <title>Genome Sequence of Salegentibacter salarius,Isolated from a Marine Solar Saltern of the Yellow Sea in South Korea.</title>
        <authorList>
            <person name="Zheng Q."/>
            <person name="Liu Y."/>
        </authorList>
    </citation>
    <scope>NUCLEOTIDE SEQUENCE [LARGE SCALE GENOMIC DNA]</scope>
    <source>
        <strain evidence="1 3">KCTC 12974</strain>
    </source>
</reference>
<dbReference type="CDD" id="cd16413">
    <property type="entry name" value="DGQHR_domain"/>
    <property type="match status" value="1"/>
</dbReference>
<dbReference type="Proteomes" id="UP000232533">
    <property type="component" value="Unassembled WGS sequence"/>
</dbReference>
<comment type="caution">
    <text evidence="2">The sequence shown here is derived from an EMBL/GenBank/DDBJ whole genome shotgun (WGS) entry which is preliminary data.</text>
</comment>
<name>A0A2N0U2J8_9FLAO</name>
<gene>
    <name evidence="2" type="ORF">APR40_07245</name>
    <name evidence="1" type="ORF">BHS39_07250</name>
</gene>
<sequence>MKEFINLPYIEVKQPIGTLYNCVIEKDDLIRITYTDIRRLESDSEDRDVEIYTGIQRNLSHKRVNEISKYVNTIDATFPNSIILHVQPENIEIEDGSLKIKNKENVAKVLDGQHRIAGLEAFDQKDKEFQTIITIFVGMELEDQALVFATINKTQTKVNKSLVADLFAFAKYRSPQKTAHNIIRALDTKEGSPFEGKIKILGTANDKEKESITQATFSSALIDFYSKDPMIDRDLYKRGKKLDKFEGSELVRKPFRNIFVKEDDALIAQILWNYFHAVSKKWPNAWNEVQPEMILNKSTGFLALMRILRLLYPKFGKIGEVVTKEEFINEFEKVEIEEEELNRTNYIPGSSGQSKLYRELREYLDL</sequence>
<dbReference type="InterPro" id="IPR017601">
    <property type="entry name" value="DGQHR-contain_dom"/>
</dbReference>
<dbReference type="NCBIfam" id="TIGR03187">
    <property type="entry name" value="DGQHR"/>
    <property type="match status" value="1"/>
</dbReference>
<evidence type="ECO:0008006" key="5">
    <source>
        <dbReference type="Google" id="ProtNLM"/>
    </source>
</evidence>
<dbReference type="OrthoDB" id="9789139at2"/>
<dbReference type="Proteomes" id="UP000176009">
    <property type="component" value="Unassembled WGS sequence"/>
</dbReference>
<dbReference type="AlphaFoldDB" id="A0A2N0U2J8"/>
<dbReference type="EMBL" id="LKTR01000004">
    <property type="protein sequence ID" value="PKD21217.1"/>
    <property type="molecule type" value="Genomic_DNA"/>
</dbReference>
<dbReference type="Pfam" id="PF14072">
    <property type="entry name" value="DndB"/>
    <property type="match status" value="1"/>
</dbReference>